<dbReference type="GO" id="GO:0007091">
    <property type="term" value="P:metaphase/anaphase transition of mitotic cell cycle"/>
    <property type="evidence" value="ECO:0007669"/>
    <property type="project" value="TreeGrafter"/>
</dbReference>
<dbReference type="InterPro" id="IPR044554">
    <property type="entry name" value="ANAPC2"/>
</dbReference>
<dbReference type="GO" id="GO:0070979">
    <property type="term" value="P:protein K11-linked ubiquitination"/>
    <property type="evidence" value="ECO:0007669"/>
    <property type="project" value="TreeGrafter"/>
</dbReference>
<dbReference type="STRING" id="1280837.A0A316V3W8"/>
<dbReference type="EMBL" id="KZ819606">
    <property type="protein sequence ID" value="PWN31944.1"/>
    <property type="molecule type" value="Genomic_DNA"/>
</dbReference>
<comment type="similarity">
    <text evidence="1">Belongs to the cullin family.</text>
</comment>
<gene>
    <name evidence="3" type="ORF">FA14DRAFT_162274</name>
</gene>
<name>A0A316V3W8_9BASI</name>
<dbReference type="Gene3D" id="1.20.1310.10">
    <property type="entry name" value="Cullin Repeats"/>
    <property type="match status" value="1"/>
</dbReference>
<dbReference type="InterPro" id="IPR057975">
    <property type="entry name" value="TPR_ANAPC2"/>
</dbReference>
<sequence length="773" mass="85547">MATENGQRAGLASLLRYAQPNNRSAYPLEQENKRLGDIESQLKAFLNDHSKSKDALLGSLQSLSPALRASFCRKTWLTIKEKYEEELWSALPSSSRLKAATKPSADRAEEVLGKVSSVYAVYEDIVSILGDPLKDGLYVVNCHALTAYRPDFAQAIYRDIIEARSQSLTRDALLALGLRSEWQSLVSTVVHKIVKDKIFSGGAFSLSSARSANILDNNPDDSFGEHSYDFEEQALPELRGWLEHHILPILRIWDVSHLDILSKQISYKLLLVLGQLRARQLFDIISDFPQSSPALQDLIECSEQVDIKDYVSSTLADALQARLLHPGASTRDIIQFYTHLIRSLRFVDPTGVILSHVIGPVRSYLRARNDTIPVIVASLLGQAGDFTLLHHMMRETSDLNSGLGRSGRGGAGDQSITMYEDVTASGLNGLAEGMDADSLNVDITAMDETKRMVFIPEPDEDWAPRPIDAGPDYRQSKKSDVIAIIISIFDDEQGFIAAIEKSCAEQIIQIRKYDSRKEYELNENLKKRFGDSSMNKCDVMLNDIKRSQRIDRRVHKIDTEVRQDVEDDVKAAMNILHPLILSRQFWPLFNDDGTMPAQGAGVNPGSGINGSNGAGANGTSMMFASAPLAVSGAANQAALSTSAPVNGTSTSEQEQLPKPYKEAMESYQNKFSKIVHGRKLRWLPGRNSVHVHIEMDNGQTLDDNVTPLQACIIQVAARKSSLATEEKSVVLTEIAEELDVSIEAAQQAFSYWTSRRILNEVAPGRYVIVDEAN</sequence>
<dbReference type="SUPFAM" id="SSF75632">
    <property type="entry name" value="Cullin homology domain"/>
    <property type="match status" value="2"/>
</dbReference>
<dbReference type="PANTHER" id="PTHR45957:SF1">
    <property type="entry name" value="ANAPHASE-PROMOTING COMPLEX SUBUNIT 2"/>
    <property type="match status" value="1"/>
</dbReference>
<protein>
    <recommendedName>
        <fullName evidence="2">Cullin family profile domain-containing protein</fullName>
    </recommendedName>
</protein>
<dbReference type="Gene3D" id="3.30.230.130">
    <property type="entry name" value="Cullin, Chain C, Domain 2"/>
    <property type="match status" value="1"/>
</dbReference>
<dbReference type="PROSITE" id="PS50069">
    <property type="entry name" value="CULLIN_2"/>
    <property type="match status" value="1"/>
</dbReference>
<reference evidence="3 4" key="1">
    <citation type="journal article" date="2018" name="Mol. Biol. Evol.">
        <title>Broad Genomic Sampling Reveals a Smut Pathogenic Ancestry of the Fungal Clade Ustilaginomycotina.</title>
        <authorList>
            <person name="Kijpornyongpan T."/>
            <person name="Mondo S.J."/>
            <person name="Barry K."/>
            <person name="Sandor L."/>
            <person name="Lee J."/>
            <person name="Lipzen A."/>
            <person name="Pangilinan J."/>
            <person name="LaButti K."/>
            <person name="Hainaut M."/>
            <person name="Henrissat B."/>
            <person name="Grigoriev I.V."/>
            <person name="Spatafora J.W."/>
            <person name="Aime M.C."/>
        </authorList>
    </citation>
    <scope>NUCLEOTIDE SEQUENCE [LARGE SCALE GENOMIC DNA]</scope>
    <source>
        <strain evidence="3 4">MCA 3882</strain>
    </source>
</reference>
<dbReference type="RefSeq" id="XP_025352246.1">
    <property type="nucleotide sequence ID" value="XM_025499509.1"/>
</dbReference>
<organism evidence="3 4">
    <name type="scientific">Meira miltonrushii</name>
    <dbReference type="NCBI Taxonomy" id="1280837"/>
    <lineage>
        <taxon>Eukaryota</taxon>
        <taxon>Fungi</taxon>
        <taxon>Dikarya</taxon>
        <taxon>Basidiomycota</taxon>
        <taxon>Ustilaginomycotina</taxon>
        <taxon>Exobasidiomycetes</taxon>
        <taxon>Exobasidiales</taxon>
        <taxon>Brachybasidiaceae</taxon>
        <taxon>Meira</taxon>
    </lineage>
</organism>
<dbReference type="InParanoid" id="A0A316V3W8"/>
<dbReference type="PANTHER" id="PTHR45957">
    <property type="entry name" value="ANAPHASE-PROMOTING COMPLEX SUBUNIT 2"/>
    <property type="match status" value="1"/>
</dbReference>
<dbReference type="GeneID" id="37021290"/>
<dbReference type="InterPro" id="IPR036317">
    <property type="entry name" value="Cullin_homology_sf"/>
</dbReference>
<proteinExistence type="inferred from homology"/>
<accession>A0A316V3W8</accession>
<evidence type="ECO:0000256" key="1">
    <source>
        <dbReference type="PROSITE-ProRule" id="PRU00330"/>
    </source>
</evidence>
<dbReference type="InterPro" id="IPR016158">
    <property type="entry name" value="Cullin_homology"/>
</dbReference>
<feature type="domain" description="Cullin family profile" evidence="2">
    <location>
        <begin position="482"/>
        <end position="753"/>
    </location>
</feature>
<dbReference type="Proteomes" id="UP000245771">
    <property type="component" value="Unassembled WGS sequence"/>
</dbReference>
<dbReference type="FunCoup" id="A0A316V3W8">
    <property type="interactions" value="400"/>
</dbReference>
<dbReference type="GO" id="GO:0005680">
    <property type="term" value="C:anaphase-promoting complex"/>
    <property type="evidence" value="ECO:0007669"/>
    <property type="project" value="TreeGrafter"/>
</dbReference>
<dbReference type="Pfam" id="PF25773">
    <property type="entry name" value="TPR_ANAPC2"/>
    <property type="match status" value="1"/>
</dbReference>
<evidence type="ECO:0000313" key="3">
    <source>
        <dbReference type="EMBL" id="PWN31944.1"/>
    </source>
</evidence>
<dbReference type="OrthoDB" id="5581181at2759"/>
<keyword evidence="4" id="KW-1185">Reference proteome</keyword>
<dbReference type="AlphaFoldDB" id="A0A316V3W8"/>
<evidence type="ECO:0000313" key="4">
    <source>
        <dbReference type="Proteomes" id="UP000245771"/>
    </source>
</evidence>
<evidence type="ECO:0000259" key="2">
    <source>
        <dbReference type="PROSITE" id="PS50069"/>
    </source>
</evidence>